<keyword evidence="3" id="KW-0645">Protease</keyword>
<dbReference type="SMART" id="SM00209">
    <property type="entry name" value="TSP1"/>
    <property type="match status" value="10"/>
</dbReference>
<evidence type="ECO:0000313" key="14">
    <source>
        <dbReference type="EMBL" id="VDD96513.1"/>
    </source>
</evidence>
<dbReference type="GO" id="GO:0006508">
    <property type="term" value="P:proteolysis"/>
    <property type="evidence" value="ECO:0007669"/>
    <property type="project" value="UniProtKB-KW"/>
</dbReference>
<keyword evidence="5" id="KW-0732">Signal</keyword>
<evidence type="ECO:0000256" key="4">
    <source>
        <dbReference type="ARBA" id="ARBA00022723"/>
    </source>
</evidence>
<dbReference type="Gene3D" id="3.40.1620.60">
    <property type="match status" value="1"/>
</dbReference>
<protein>
    <submittedName>
        <fullName evidence="16">Peptidase M12B domain-containing protein</fullName>
    </submittedName>
</protein>
<feature type="domain" description="Peptidase M12B" evidence="13">
    <location>
        <begin position="218"/>
        <end position="420"/>
    </location>
</feature>
<sequence length="1293" mass="144601">FHHRLSKRDLRRIFDVEQHSDVPEYSFVEKRREQNKNGNLILEFVAWNQPFTLELSPNRQLISPHLTTAIRDANTVLEQHGFPKNIDYSCHYHGLVKSHGNVSAAISNCRNLMGILVMDDHFLVLQTIPPNLKTDQSGKHIIYKRSASLLSSLEQSLAAELEMLNQEENEVEFCDVSESVDSSQTSLKSSENGLTFNYSLPSEAKLDSLFIFPQLDPITLEVGLFLDAQLYEHFKREYSRDVEQHLLDYSLALINNVHVLYQQSSMSPTLDIVIVRYELWKVQPTGLEARAHRNGQAQVFLNNWCRHQANINPGTDLTDPGHWDHGILLTGFDIYHTTPSVAGVAPVARMCDPVYACSLVEGLHLGRSFVLAHEMGHNMGMVHDGVQNQCSRSCCLMSQVNGAGKTTWSACSVREFNAFLLQLDESGRGNCLRDAAESLATHDHLRDGRLPGQRFTPDQQCSYFWGKDFHVEIPQGRTMDDICRILWCGNSGAKISTAHPALEGSWCGNNKFCLEGQCTNWKIGPPPEKVDGGWSEWIGGERQCPIMQCQITGSIRIKSQMRMCTNPAPNNGGKKCAGSQIRGVLCDGVESSCKGSSRQEFGTRLCTSIKNDPEKPDIQLSGPAFQHATQPCKVWCHLTGSELIRHKGQYPDGSPCGTDRYCVGGQCLKLACNNEAVVSDDADCPALDNHSDEWSPWTSWSEWSSCSVSCGFFGIQKRERTCKVEAEDDCEGIKEDLRSCQPSPPPCESYSDWSEWSSCSVTCGNGVRERKRTCLSDEPCSDKLTEEEKCALDPCPEWLSWEPWSECSVTCGGGLRTRNRNCTVPDGCEGESTEEEKCATEKCVVSSWGDWLPCSASCGSGFQIREKLCEGVLCPERERQARTCNVEACPANEEHVGDKFIWDTWSDWLPCSETCGEGVQMRVRKCLTGNCPKTDDVTQQRRCVLRPCPQWSGWSDWSECSSCSTDEKRKRTRECKAGLVRVNETEKECPGDSEEAESCENSCKAVIHGIKTQKTSGKKTGQSLIGKTFHVDKALWNEWEPWQSCSATCGSGIRFRMRTCAEGYNCFGHGNVIDAGACNEQPCDKAIWNQWSEWSGCSVTCGEGRRSRHRKCNAMFVFLCDGPSLEEDSCTKGPCPSNAISLQDVNSQLDLPQWSEWSKWSKCSCFTMNKFRRRYCEIRDPSIQGFCTGAIIEQKPCEPTSCISQNGEWSEWGSWSLCSRKCGKPGHQIRNRMCSDPVPSNRGSYCAGYSFDQRPCKSNISCSGPAVDGLWSAWTEWSACSDSCMNGHQSRTR</sequence>
<evidence type="ECO:0000256" key="6">
    <source>
        <dbReference type="ARBA" id="ARBA00022737"/>
    </source>
</evidence>
<dbReference type="InterPro" id="IPR001590">
    <property type="entry name" value="Peptidase_M12B"/>
</dbReference>
<keyword evidence="2" id="KW-0964">Secreted</keyword>
<keyword evidence="7" id="KW-0378">Hydrolase</keyword>
<dbReference type="PROSITE" id="PS50215">
    <property type="entry name" value="ADAM_MEPRO"/>
    <property type="match status" value="1"/>
</dbReference>
<reference evidence="14 15" key="2">
    <citation type="submission" date="2018-10" db="EMBL/GenBank/DDBJ databases">
        <authorList>
            <consortium name="Pathogen Informatics"/>
        </authorList>
    </citation>
    <scope>NUCLEOTIDE SEQUENCE [LARGE SCALE GENOMIC DNA]</scope>
</reference>
<evidence type="ECO:0000256" key="12">
    <source>
        <dbReference type="PROSITE-ProRule" id="PRU00276"/>
    </source>
</evidence>
<feature type="disulfide bond" evidence="12">
    <location>
        <begin position="390"/>
        <end position="395"/>
    </location>
</feature>
<evidence type="ECO:0000313" key="16">
    <source>
        <dbReference type="WBParaSite" id="EVEC_0001201901-mRNA-1"/>
    </source>
</evidence>
<dbReference type="InterPro" id="IPR036383">
    <property type="entry name" value="TSP1_rpt_sf"/>
</dbReference>
<feature type="binding site" evidence="12">
    <location>
        <position position="383"/>
    </location>
    <ligand>
        <name>Zn(2+)</name>
        <dbReference type="ChEBI" id="CHEBI:29105"/>
        <note>catalytic</note>
    </ligand>
</feature>
<dbReference type="GO" id="GO:0030198">
    <property type="term" value="P:extracellular matrix organization"/>
    <property type="evidence" value="ECO:0007669"/>
    <property type="project" value="TreeGrafter"/>
</dbReference>
<dbReference type="GO" id="GO:0005576">
    <property type="term" value="C:extracellular region"/>
    <property type="evidence" value="ECO:0007669"/>
    <property type="project" value="UniProtKB-SubCell"/>
</dbReference>
<evidence type="ECO:0000256" key="10">
    <source>
        <dbReference type="ARBA" id="ARBA00023157"/>
    </source>
</evidence>
<dbReference type="GO" id="GO:0031012">
    <property type="term" value="C:extracellular matrix"/>
    <property type="evidence" value="ECO:0007669"/>
    <property type="project" value="TreeGrafter"/>
</dbReference>
<dbReference type="InterPro" id="IPR050439">
    <property type="entry name" value="ADAMTS_ADAMTS-like"/>
</dbReference>
<reference evidence="16" key="1">
    <citation type="submission" date="2017-02" db="UniProtKB">
        <authorList>
            <consortium name="WormBaseParasite"/>
        </authorList>
    </citation>
    <scope>IDENTIFICATION</scope>
</reference>
<evidence type="ECO:0000256" key="5">
    <source>
        <dbReference type="ARBA" id="ARBA00022729"/>
    </source>
</evidence>
<dbReference type="GO" id="GO:0046872">
    <property type="term" value="F:metal ion binding"/>
    <property type="evidence" value="ECO:0007669"/>
    <property type="project" value="UniProtKB-KW"/>
</dbReference>
<evidence type="ECO:0000256" key="8">
    <source>
        <dbReference type="ARBA" id="ARBA00022833"/>
    </source>
</evidence>
<keyword evidence="11" id="KW-0325">Glycoprotein</keyword>
<dbReference type="Pfam" id="PF01421">
    <property type="entry name" value="Reprolysin"/>
    <property type="match status" value="1"/>
</dbReference>
<dbReference type="EMBL" id="UXUI01011791">
    <property type="protein sequence ID" value="VDD96513.1"/>
    <property type="molecule type" value="Genomic_DNA"/>
</dbReference>
<dbReference type="PANTHER" id="PTHR13723:SF315">
    <property type="entry name" value="NO LONG NERVE CORD, ISOFORM C"/>
    <property type="match status" value="1"/>
</dbReference>
<comment type="caution">
    <text evidence="12">Lacks conserved residue(s) required for the propagation of feature annotation.</text>
</comment>
<feature type="binding site" evidence="12">
    <location>
        <position position="373"/>
    </location>
    <ligand>
        <name>Zn(2+)</name>
        <dbReference type="ChEBI" id="CHEBI:29105"/>
        <note>catalytic</note>
    </ligand>
</feature>
<dbReference type="InterPro" id="IPR024079">
    <property type="entry name" value="MetalloPept_cat_dom_sf"/>
</dbReference>
<keyword evidence="15" id="KW-1185">Reference proteome</keyword>
<dbReference type="PANTHER" id="PTHR13723">
    <property type="entry name" value="ADAMTS A DISINTEGRIN AND METALLOPROTEASE WITH THROMBOSPONDIN MOTIFS PROTEASE"/>
    <property type="match status" value="1"/>
</dbReference>
<keyword evidence="8 12" id="KW-0862">Zinc</keyword>
<evidence type="ECO:0000256" key="1">
    <source>
        <dbReference type="ARBA" id="ARBA00004613"/>
    </source>
</evidence>
<feature type="active site" evidence="12">
    <location>
        <position position="374"/>
    </location>
</feature>
<dbReference type="Pfam" id="PF01562">
    <property type="entry name" value="Pep_M12B_propep"/>
    <property type="match status" value="1"/>
</dbReference>
<evidence type="ECO:0000256" key="9">
    <source>
        <dbReference type="ARBA" id="ARBA00023049"/>
    </source>
</evidence>
<dbReference type="Pfam" id="PF25379">
    <property type="entry name" value="Adt-1"/>
    <property type="match status" value="1"/>
</dbReference>
<dbReference type="Proteomes" id="UP000274131">
    <property type="component" value="Unassembled WGS sequence"/>
</dbReference>
<comment type="subcellular location">
    <subcellularLocation>
        <location evidence="1">Secreted</location>
    </subcellularLocation>
</comment>
<dbReference type="FunFam" id="2.20.100.10:FF:000001">
    <property type="entry name" value="semaphorin-5A isoform X1"/>
    <property type="match status" value="1"/>
</dbReference>
<evidence type="ECO:0000259" key="13">
    <source>
        <dbReference type="PROSITE" id="PS50215"/>
    </source>
</evidence>
<dbReference type="Gene3D" id="3.40.390.10">
    <property type="entry name" value="Collagenase (Catalytic Domain)"/>
    <property type="match status" value="1"/>
</dbReference>
<dbReference type="SUPFAM" id="SSF82895">
    <property type="entry name" value="TSP-1 type 1 repeat"/>
    <property type="match status" value="11"/>
</dbReference>
<dbReference type="OrthoDB" id="10035764at2759"/>
<proteinExistence type="predicted"/>
<evidence type="ECO:0000256" key="11">
    <source>
        <dbReference type="ARBA" id="ARBA00023180"/>
    </source>
</evidence>
<dbReference type="PROSITE" id="PS50092">
    <property type="entry name" value="TSP1"/>
    <property type="match status" value="11"/>
</dbReference>
<accession>A0A0N4VM68</accession>
<dbReference type="SUPFAM" id="SSF55486">
    <property type="entry name" value="Metalloproteases ('zincins'), catalytic domain"/>
    <property type="match status" value="1"/>
</dbReference>
<organism evidence="16">
    <name type="scientific">Enterobius vermicularis</name>
    <name type="common">Human pinworm</name>
    <dbReference type="NCBI Taxonomy" id="51028"/>
    <lineage>
        <taxon>Eukaryota</taxon>
        <taxon>Metazoa</taxon>
        <taxon>Ecdysozoa</taxon>
        <taxon>Nematoda</taxon>
        <taxon>Chromadorea</taxon>
        <taxon>Rhabditida</taxon>
        <taxon>Spirurina</taxon>
        <taxon>Oxyuridomorpha</taxon>
        <taxon>Oxyuroidea</taxon>
        <taxon>Oxyuridae</taxon>
        <taxon>Enterobius</taxon>
    </lineage>
</organism>
<gene>
    <name evidence="14" type="ORF">EVEC_LOCUS11264</name>
</gene>
<dbReference type="GO" id="GO:0004222">
    <property type="term" value="F:metalloendopeptidase activity"/>
    <property type="evidence" value="ECO:0007669"/>
    <property type="project" value="InterPro"/>
</dbReference>
<dbReference type="InterPro" id="IPR057401">
    <property type="entry name" value="Adt-1/2-like_dom"/>
</dbReference>
<keyword evidence="6" id="KW-0677">Repeat</keyword>
<feature type="binding site" evidence="12">
    <location>
        <position position="377"/>
    </location>
    <ligand>
        <name>Zn(2+)</name>
        <dbReference type="ChEBI" id="CHEBI:29105"/>
        <note>catalytic</note>
    </ligand>
</feature>
<keyword evidence="4 12" id="KW-0479">Metal-binding</keyword>
<evidence type="ECO:0000256" key="7">
    <source>
        <dbReference type="ARBA" id="ARBA00022801"/>
    </source>
</evidence>
<dbReference type="InterPro" id="IPR002870">
    <property type="entry name" value="Peptidase_M12B_N"/>
</dbReference>
<evidence type="ECO:0000256" key="2">
    <source>
        <dbReference type="ARBA" id="ARBA00022525"/>
    </source>
</evidence>
<name>A0A0N4VM68_ENTVE</name>
<evidence type="ECO:0000313" key="15">
    <source>
        <dbReference type="Proteomes" id="UP000274131"/>
    </source>
</evidence>
<dbReference type="InterPro" id="IPR041645">
    <property type="entry name" value="ADAMTS_CR_2"/>
</dbReference>
<keyword evidence="10 12" id="KW-1015">Disulfide bond</keyword>
<evidence type="ECO:0000256" key="3">
    <source>
        <dbReference type="ARBA" id="ARBA00022670"/>
    </source>
</evidence>
<dbReference type="STRING" id="51028.A0A0N4VM68"/>
<keyword evidence="9" id="KW-0482">Metalloprotease</keyword>
<dbReference type="Pfam" id="PF17771">
    <property type="entry name" value="ADAMTS_CR_2"/>
    <property type="match status" value="1"/>
</dbReference>
<dbReference type="Gene3D" id="2.20.100.10">
    <property type="entry name" value="Thrombospondin type-1 (TSP1) repeat"/>
    <property type="match status" value="12"/>
</dbReference>
<dbReference type="InterPro" id="IPR000884">
    <property type="entry name" value="TSP1_rpt"/>
</dbReference>
<dbReference type="Pfam" id="PF00090">
    <property type="entry name" value="TSP_1"/>
    <property type="match status" value="11"/>
</dbReference>
<dbReference type="WBParaSite" id="EVEC_0001201901-mRNA-1">
    <property type="protein sequence ID" value="EVEC_0001201901-mRNA-1"/>
    <property type="gene ID" value="EVEC_0001201901"/>
</dbReference>